<gene>
    <name evidence="1" type="ORF">SAMN05421770_102421</name>
</gene>
<dbReference type="Proteomes" id="UP000198356">
    <property type="component" value="Unassembled WGS sequence"/>
</dbReference>
<dbReference type="OrthoDB" id="118356at2"/>
<evidence type="ECO:0000313" key="1">
    <source>
        <dbReference type="EMBL" id="SNS81285.1"/>
    </source>
</evidence>
<sequence>MSSTPAFVSADPALFNPQSGRLDASHIASDIQLPVSTIAMAIGKKAPSVRKHPDASSLQPELRRVYRIWVAIVELHAGNKKRARIFLNAPNKHLENQAPVEFIEKGDLKPLEGLVEAINARQPV</sequence>
<name>A0A239HJG4_9BACT</name>
<dbReference type="EMBL" id="FZOU01000002">
    <property type="protein sequence ID" value="SNS81285.1"/>
    <property type="molecule type" value="Genomic_DNA"/>
</dbReference>
<proteinExistence type="predicted"/>
<dbReference type="AlphaFoldDB" id="A0A239HJG4"/>
<keyword evidence="2" id="KW-1185">Reference proteome</keyword>
<accession>A0A239HJG4</accession>
<reference evidence="1 2" key="1">
    <citation type="submission" date="2017-06" db="EMBL/GenBank/DDBJ databases">
        <authorList>
            <person name="Kim H.J."/>
            <person name="Triplett B.A."/>
        </authorList>
    </citation>
    <scope>NUCLEOTIDE SEQUENCE [LARGE SCALE GENOMIC DNA]</scope>
    <source>
        <strain evidence="1 2">DSM 18704</strain>
    </source>
</reference>
<evidence type="ECO:0000313" key="2">
    <source>
        <dbReference type="Proteomes" id="UP000198356"/>
    </source>
</evidence>
<protein>
    <submittedName>
        <fullName evidence="1">Uncharacterized protein</fullName>
    </submittedName>
</protein>
<dbReference type="RefSeq" id="WP_142988272.1">
    <property type="nucleotide sequence ID" value="NZ_FZOU01000002.1"/>
</dbReference>
<organism evidence="1 2">
    <name type="scientific">Granulicella rosea</name>
    <dbReference type="NCBI Taxonomy" id="474952"/>
    <lineage>
        <taxon>Bacteria</taxon>
        <taxon>Pseudomonadati</taxon>
        <taxon>Acidobacteriota</taxon>
        <taxon>Terriglobia</taxon>
        <taxon>Terriglobales</taxon>
        <taxon>Acidobacteriaceae</taxon>
        <taxon>Granulicella</taxon>
    </lineage>
</organism>